<evidence type="ECO:0000256" key="1">
    <source>
        <dbReference type="SAM" id="MobiDB-lite"/>
    </source>
</evidence>
<dbReference type="PANTHER" id="PTHR46235">
    <property type="entry name" value="PHD FINGER-CONTAINING PROTEIN DDB_G0268158"/>
    <property type="match status" value="1"/>
</dbReference>
<dbReference type="EMBL" id="JBGMDY010000011">
    <property type="protein sequence ID" value="KAL2316699.1"/>
    <property type="molecule type" value="Genomic_DNA"/>
</dbReference>
<organism evidence="2 3">
    <name type="scientific">Flemingia macrophylla</name>
    <dbReference type="NCBI Taxonomy" id="520843"/>
    <lineage>
        <taxon>Eukaryota</taxon>
        <taxon>Viridiplantae</taxon>
        <taxon>Streptophyta</taxon>
        <taxon>Embryophyta</taxon>
        <taxon>Tracheophyta</taxon>
        <taxon>Spermatophyta</taxon>
        <taxon>Magnoliopsida</taxon>
        <taxon>eudicotyledons</taxon>
        <taxon>Gunneridae</taxon>
        <taxon>Pentapetalae</taxon>
        <taxon>rosids</taxon>
        <taxon>fabids</taxon>
        <taxon>Fabales</taxon>
        <taxon>Fabaceae</taxon>
        <taxon>Papilionoideae</taxon>
        <taxon>50 kb inversion clade</taxon>
        <taxon>NPAAA clade</taxon>
        <taxon>indigoferoid/millettioid clade</taxon>
        <taxon>Phaseoleae</taxon>
        <taxon>Flemingia</taxon>
    </lineage>
</organism>
<gene>
    <name evidence="2" type="ORF">Fmac_030575</name>
</gene>
<dbReference type="Proteomes" id="UP001603857">
    <property type="component" value="Unassembled WGS sequence"/>
</dbReference>
<sequence length="227" mass="25302">MPLIREAAKSDAVLAKSKLLFMVLEKQKSQKLLDKEVNGVTVVRSDRDAVDEYNEELKEKDDLDVCALCDNGGDVIWTSRAFIAIVVNIISTNALHVVSRGLLIKLEVLRNHEIDPELGTPVRDHMRFPNLKSTAEKTNNTIERTRPASKERVILKKKKVVLDNSSGKSTAKGSKLTGKLFSDKVGCKKSNKLISKSNISRNPKSKETSRSWSTENKRSISKNKGSE</sequence>
<proteinExistence type="predicted"/>
<reference evidence="2 3" key="1">
    <citation type="submission" date="2024-08" db="EMBL/GenBank/DDBJ databases">
        <title>Insights into the chromosomal genome structure of Flemingia macrophylla.</title>
        <authorList>
            <person name="Ding Y."/>
            <person name="Zhao Y."/>
            <person name="Bi W."/>
            <person name="Wu M."/>
            <person name="Zhao G."/>
            <person name="Gong Y."/>
            <person name="Li W."/>
            <person name="Zhang P."/>
        </authorList>
    </citation>
    <scope>NUCLEOTIDE SEQUENCE [LARGE SCALE GENOMIC DNA]</scope>
    <source>
        <strain evidence="2">DYQJB</strain>
        <tissue evidence="2">Leaf</tissue>
    </source>
</reference>
<accession>A0ABD1KZK0</accession>
<evidence type="ECO:0000313" key="2">
    <source>
        <dbReference type="EMBL" id="KAL2316699.1"/>
    </source>
</evidence>
<comment type="caution">
    <text evidence="2">The sequence shown here is derived from an EMBL/GenBank/DDBJ whole genome shotgun (WGS) entry which is preliminary data.</text>
</comment>
<feature type="region of interest" description="Disordered" evidence="1">
    <location>
        <begin position="192"/>
        <end position="227"/>
    </location>
</feature>
<keyword evidence="3" id="KW-1185">Reference proteome</keyword>
<name>A0ABD1KZK0_9FABA</name>
<dbReference type="PANTHER" id="PTHR46235:SF3">
    <property type="entry name" value="PHD FINGER-CONTAINING PROTEIN DDB_G0268158"/>
    <property type="match status" value="1"/>
</dbReference>
<dbReference type="AlphaFoldDB" id="A0ABD1KZK0"/>
<protein>
    <submittedName>
        <fullName evidence="2">Uncharacterized protein</fullName>
    </submittedName>
</protein>
<evidence type="ECO:0000313" key="3">
    <source>
        <dbReference type="Proteomes" id="UP001603857"/>
    </source>
</evidence>